<gene>
    <name evidence="2" type="ORF">vir335_00057</name>
</gene>
<proteinExistence type="predicted"/>
<accession>A0AA86Y5M8</accession>
<feature type="compositionally biased region" description="Basic and acidic residues" evidence="1">
    <location>
        <begin position="291"/>
        <end position="302"/>
    </location>
</feature>
<evidence type="ECO:0000256" key="1">
    <source>
        <dbReference type="SAM" id="MobiDB-lite"/>
    </source>
</evidence>
<organism evidence="2 3">
    <name type="scientific">Caudoviricetes sp. vir335</name>
    <dbReference type="NCBI Taxonomy" id="3068357"/>
    <lineage>
        <taxon>Viruses</taxon>
        <taxon>Duplodnaviria</taxon>
        <taxon>Heunggongvirae</taxon>
        <taxon>Uroviricota</taxon>
        <taxon>Caudoviricetes</taxon>
    </lineage>
</organism>
<keyword evidence="3" id="KW-1185">Reference proteome</keyword>
<dbReference type="EMBL" id="BK063680">
    <property type="protein sequence ID" value="DBA35613.1"/>
    <property type="molecule type" value="Genomic_DNA"/>
</dbReference>
<reference evidence="2 3" key="1">
    <citation type="journal article" date="2023" name="Nat. Microbiol.">
        <title>A compendium of viruses from methanogenic archaea reveals their diversity and adaptations to the gut environment.</title>
        <authorList>
            <person name="Medvedeva S."/>
            <person name="Borrel G."/>
            <person name="Krupovic M."/>
            <person name="Gribaldo S."/>
        </authorList>
    </citation>
    <scope>NUCLEOTIDE SEQUENCE [LARGE SCALE GENOMIC DNA]</scope>
</reference>
<dbReference type="GeneID" id="301841469"/>
<protein>
    <submittedName>
        <fullName evidence="2">Uncharacterized protein</fullName>
    </submittedName>
</protein>
<feature type="compositionally biased region" description="Basic residues" evidence="1">
    <location>
        <begin position="243"/>
        <end position="262"/>
    </location>
</feature>
<evidence type="ECO:0000313" key="2">
    <source>
        <dbReference type="EMBL" id="DBA35613.1"/>
    </source>
</evidence>
<evidence type="ECO:0000313" key="3">
    <source>
        <dbReference type="Proteomes" id="UP001302000"/>
    </source>
</evidence>
<feature type="region of interest" description="Disordered" evidence="1">
    <location>
        <begin position="234"/>
        <end position="329"/>
    </location>
</feature>
<feature type="region of interest" description="Disordered" evidence="1">
    <location>
        <begin position="125"/>
        <end position="148"/>
    </location>
</feature>
<dbReference type="RefSeq" id="YP_013605517.1">
    <property type="nucleotide sequence ID" value="NC_134205.1"/>
</dbReference>
<name>A0AA86Y5M8_9CAUD</name>
<dbReference type="Proteomes" id="UP001302000">
    <property type="component" value="Segment"/>
</dbReference>
<sequence>MPKAKEPEWVFCVVKDSGPRSSASRLCIQKGLLEAFADLYGGRLEEGGSVRLLTARMPAGDAKDARRTVLDFADIYSVSGMAGAERMRGRLVELARSPDAQGMGADALRSVLDRLSSEYDVFRRGADERHPRSARRHQEHDGVRGERERLHGLPRGRCHRVAEGVRRGSAAGSCPIRGSAAVPASVLAARVLVGARDEGVRDRARRCPERRCGRRGGRRFEALVRARSAAGIRGARLEGPARPHSRSRRGARAMAAPRRKAKPKAEERTQEQEPVVWDPSMEEPSAPVAEKAPEPEPEKTEPETAEPVPMAEASEPETAEPAPEPERSMRDRLVEAVGAPSPDCVPTLIQFEQRSGRPCTVLVEADEAAVRRAWAVWSAENGTGQETFVMALLDAMDAWPARIMRPCTLVRLG</sequence>